<comment type="caution">
    <text evidence="1">The sequence shown here is derived from an EMBL/GenBank/DDBJ whole genome shotgun (WGS) entry which is preliminary data.</text>
</comment>
<feature type="non-terminal residue" evidence="1">
    <location>
        <position position="182"/>
    </location>
</feature>
<name>A0AAN6N978_9PEZI</name>
<proteinExistence type="predicted"/>
<evidence type="ECO:0000313" key="2">
    <source>
        <dbReference type="Proteomes" id="UP001303473"/>
    </source>
</evidence>
<sequence length="182" mass="20330">CVAKVRFDGGGESCYALKVREARTVAVLEKVQAGLHAAGSSSPAPAVHIPAERTTRLDCLRCLYAFSAEGRRDRPFDDYLPPEQQQQRVSSSGSFTRIRKCFGWTRVQGADFVAMNMVIKIDSRAAMKGEGSASYIRAGQDYFALVYEYIPSAELEVVAVQRQLDFFHHIGFQPCQQMNREN</sequence>
<evidence type="ECO:0000313" key="1">
    <source>
        <dbReference type="EMBL" id="KAK3941527.1"/>
    </source>
</evidence>
<gene>
    <name evidence="1" type="ORF">QBC46DRAFT_227893</name>
</gene>
<dbReference type="AlphaFoldDB" id="A0AAN6N978"/>
<organism evidence="1 2">
    <name type="scientific">Diplogelasinospora grovesii</name>
    <dbReference type="NCBI Taxonomy" id="303347"/>
    <lineage>
        <taxon>Eukaryota</taxon>
        <taxon>Fungi</taxon>
        <taxon>Dikarya</taxon>
        <taxon>Ascomycota</taxon>
        <taxon>Pezizomycotina</taxon>
        <taxon>Sordariomycetes</taxon>
        <taxon>Sordariomycetidae</taxon>
        <taxon>Sordariales</taxon>
        <taxon>Diplogelasinosporaceae</taxon>
        <taxon>Diplogelasinospora</taxon>
    </lineage>
</organism>
<reference evidence="2" key="1">
    <citation type="journal article" date="2023" name="Mol. Phylogenet. Evol.">
        <title>Genome-scale phylogeny and comparative genomics of the fungal order Sordariales.</title>
        <authorList>
            <person name="Hensen N."/>
            <person name="Bonometti L."/>
            <person name="Westerberg I."/>
            <person name="Brannstrom I.O."/>
            <person name="Guillou S."/>
            <person name="Cros-Aarteil S."/>
            <person name="Calhoun S."/>
            <person name="Haridas S."/>
            <person name="Kuo A."/>
            <person name="Mondo S."/>
            <person name="Pangilinan J."/>
            <person name="Riley R."/>
            <person name="LaButti K."/>
            <person name="Andreopoulos B."/>
            <person name="Lipzen A."/>
            <person name="Chen C."/>
            <person name="Yan M."/>
            <person name="Daum C."/>
            <person name="Ng V."/>
            <person name="Clum A."/>
            <person name="Steindorff A."/>
            <person name="Ohm R.A."/>
            <person name="Martin F."/>
            <person name="Silar P."/>
            <person name="Natvig D.O."/>
            <person name="Lalanne C."/>
            <person name="Gautier V."/>
            <person name="Ament-Velasquez S.L."/>
            <person name="Kruys A."/>
            <person name="Hutchinson M.I."/>
            <person name="Powell A.J."/>
            <person name="Barry K."/>
            <person name="Miller A.N."/>
            <person name="Grigoriev I.V."/>
            <person name="Debuchy R."/>
            <person name="Gladieux P."/>
            <person name="Hiltunen Thoren M."/>
            <person name="Johannesson H."/>
        </authorList>
    </citation>
    <scope>NUCLEOTIDE SEQUENCE [LARGE SCALE GENOMIC DNA]</scope>
    <source>
        <strain evidence="2">CBS 340.73</strain>
    </source>
</reference>
<keyword evidence="2" id="KW-1185">Reference proteome</keyword>
<dbReference type="Proteomes" id="UP001303473">
    <property type="component" value="Unassembled WGS sequence"/>
</dbReference>
<feature type="non-terminal residue" evidence="1">
    <location>
        <position position="1"/>
    </location>
</feature>
<accession>A0AAN6N978</accession>
<protein>
    <submittedName>
        <fullName evidence="1">Uncharacterized protein</fullName>
    </submittedName>
</protein>
<dbReference type="EMBL" id="MU853782">
    <property type="protein sequence ID" value="KAK3941527.1"/>
    <property type="molecule type" value="Genomic_DNA"/>
</dbReference>